<keyword evidence="5" id="KW-1185">Reference proteome</keyword>
<organism evidence="4 5">
    <name type="scientific">Oceanobacillus kapialis</name>
    <dbReference type="NCBI Taxonomy" id="481353"/>
    <lineage>
        <taxon>Bacteria</taxon>
        <taxon>Bacillati</taxon>
        <taxon>Bacillota</taxon>
        <taxon>Bacilli</taxon>
        <taxon>Bacillales</taxon>
        <taxon>Bacillaceae</taxon>
        <taxon>Oceanobacillus</taxon>
    </lineage>
</organism>
<dbReference type="InterPro" id="IPR036291">
    <property type="entry name" value="NAD(P)-bd_dom_sf"/>
</dbReference>
<dbReference type="EMBL" id="JBHUMX010000020">
    <property type="protein sequence ID" value="MFD2628839.1"/>
    <property type="molecule type" value="Genomic_DNA"/>
</dbReference>
<protein>
    <submittedName>
        <fullName evidence="4">TIGR01777 family oxidoreductase</fullName>
    </submittedName>
</protein>
<evidence type="ECO:0000256" key="1">
    <source>
        <dbReference type="ARBA" id="ARBA00009353"/>
    </source>
</evidence>
<evidence type="ECO:0000259" key="2">
    <source>
        <dbReference type="Pfam" id="PF01370"/>
    </source>
</evidence>
<dbReference type="PANTHER" id="PTHR11092:SF0">
    <property type="entry name" value="EPIMERASE FAMILY PROTEIN SDR39U1"/>
    <property type="match status" value="1"/>
</dbReference>
<feature type="domain" description="NAD-dependent epimerase/dehydratase" evidence="2">
    <location>
        <begin position="3"/>
        <end position="212"/>
    </location>
</feature>
<feature type="domain" description="DUF1731" evidence="3">
    <location>
        <begin position="248"/>
        <end position="294"/>
    </location>
</feature>
<dbReference type="RefSeq" id="WP_379561589.1">
    <property type="nucleotide sequence ID" value="NZ_CP085256.1"/>
</dbReference>
<dbReference type="Pfam" id="PF08338">
    <property type="entry name" value="DUF1731"/>
    <property type="match status" value="1"/>
</dbReference>
<comment type="caution">
    <text evidence="4">The sequence shown here is derived from an EMBL/GenBank/DDBJ whole genome shotgun (WGS) entry which is preliminary data.</text>
</comment>
<sequence>MNILITGGTGFVGTHLTKALHENGHHTYILTRSPENKQNDEITTFIGYDHDSKDLPHIHAVINLAGESLFGYWTKSKKQSILESRIKITQALIDMIKQMDDKPDVFISGSAVGFFGNSEDKIFTEATTAAGSDFLAEVALEWEAVAQQAEDQLGIRTVFLRFGVILGEEGAYPLMRLPVKLFTGGKIGTGEQWLSWIHINDVVSLIQFCMNHQTIEGPVNATAPHPMRNKDFMRIVATIMHRPYWLPVPSGMIHLLIGEMGQLITKGQFVLPKKAQDNGFQFHYPRLNEAIKALEE</sequence>
<evidence type="ECO:0000313" key="4">
    <source>
        <dbReference type="EMBL" id="MFD2628839.1"/>
    </source>
</evidence>
<dbReference type="Pfam" id="PF01370">
    <property type="entry name" value="Epimerase"/>
    <property type="match status" value="1"/>
</dbReference>
<name>A0ABW5PZP2_9BACI</name>
<dbReference type="Proteomes" id="UP001597451">
    <property type="component" value="Unassembled WGS sequence"/>
</dbReference>
<gene>
    <name evidence="4" type="ORF">ACFSUN_08565</name>
</gene>
<dbReference type="InterPro" id="IPR013549">
    <property type="entry name" value="DUF1731"/>
</dbReference>
<dbReference type="InterPro" id="IPR001509">
    <property type="entry name" value="Epimerase_deHydtase"/>
</dbReference>
<accession>A0ABW5PZP2</accession>
<comment type="similarity">
    <text evidence="1">Belongs to the NAD(P)-dependent epimerase/dehydratase family. SDR39U1 subfamily.</text>
</comment>
<reference evidence="5" key="1">
    <citation type="journal article" date="2019" name="Int. J. Syst. Evol. Microbiol.">
        <title>The Global Catalogue of Microorganisms (GCM) 10K type strain sequencing project: providing services to taxonomists for standard genome sequencing and annotation.</title>
        <authorList>
            <consortium name="The Broad Institute Genomics Platform"/>
            <consortium name="The Broad Institute Genome Sequencing Center for Infectious Disease"/>
            <person name="Wu L."/>
            <person name="Ma J."/>
        </authorList>
    </citation>
    <scope>NUCLEOTIDE SEQUENCE [LARGE SCALE GENOMIC DNA]</scope>
    <source>
        <strain evidence="5">TISTR 1858</strain>
    </source>
</reference>
<proteinExistence type="inferred from homology"/>
<dbReference type="PANTHER" id="PTHR11092">
    <property type="entry name" value="SUGAR NUCLEOTIDE EPIMERASE RELATED"/>
    <property type="match status" value="1"/>
</dbReference>
<dbReference type="Gene3D" id="3.40.50.720">
    <property type="entry name" value="NAD(P)-binding Rossmann-like Domain"/>
    <property type="match status" value="1"/>
</dbReference>
<dbReference type="NCBIfam" id="TIGR01777">
    <property type="entry name" value="yfcH"/>
    <property type="match status" value="1"/>
</dbReference>
<dbReference type="CDD" id="cd05242">
    <property type="entry name" value="SDR_a8"/>
    <property type="match status" value="1"/>
</dbReference>
<dbReference type="InterPro" id="IPR010099">
    <property type="entry name" value="SDR39U1"/>
</dbReference>
<dbReference type="SUPFAM" id="SSF51735">
    <property type="entry name" value="NAD(P)-binding Rossmann-fold domains"/>
    <property type="match status" value="1"/>
</dbReference>
<evidence type="ECO:0000259" key="3">
    <source>
        <dbReference type="Pfam" id="PF08338"/>
    </source>
</evidence>
<evidence type="ECO:0000313" key="5">
    <source>
        <dbReference type="Proteomes" id="UP001597451"/>
    </source>
</evidence>